<evidence type="ECO:0000313" key="6">
    <source>
        <dbReference type="EMBL" id="AXQ70562.1"/>
    </source>
</evidence>
<dbReference type="InterPro" id="IPR027417">
    <property type="entry name" value="P-loop_NTPase"/>
</dbReference>
<dbReference type="GeneID" id="55001943"/>
<keyword evidence="3" id="KW-0067">ATP-binding</keyword>
<keyword evidence="2" id="KW-0547">Nucleotide-binding</keyword>
<dbReference type="RefSeq" id="YP_009810921.1">
    <property type="nucleotide sequence ID" value="NC_048049.1"/>
</dbReference>
<evidence type="ECO:0008006" key="8">
    <source>
        <dbReference type="Google" id="ProtNLM"/>
    </source>
</evidence>
<feature type="domain" description="CbbQ/NirQ/NorQ C-terminal" evidence="5">
    <location>
        <begin position="274"/>
        <end position="329"/>
    </location>
</feature>
<evidence type="ECO:0000259" key="5">
    <source>
        <dbReference type="Pfam" id="PF08406"/>
    </source>
</evidence>
<evidence type="ECO:0000256" key="1">
    <source>
        <dbReference type="ARBA" id="ARBA00009417"/>
    </source>
</evidence>
<comment type="similarity">
    <text evidence="1">Belongs to the CbbQ/NirQ/NorQ/GpvN family.</text>
</comment>
<evidence type="ECO:0000256" key="3">
    <source>
        <dbReference type="ARBA" id="ARBA00022840"/>
    </source>
</evidence>
<dbReference type="GO" id="GO:0030687">
    <property type="term" value="C:preribosome, large subunit precursor"/>
    <property type="evidence" value="ECO:0007669"/>
    <property type="project" value="TreeGrafter"/>
</dbReference>
<dbReference type="PANTHER" id="PTHR48103:SF2">
    <property type="entry name" value="MIDASIN"/>
    <property type="match status" value="1"/>
</dbReference>
<protein>
    <recommendedName>
        <fullName evidence="8">CobS</fullName>
    </recommendedName>
</protein>
<evidence type="ECO:0000256" key="2">
    <source>
        <dbReference type="ARBA" id="ARBA00022741"/>
    </source>
</evidence>
<dbReference type="GO" id="GO:0005524">
    <property type="term" value="F:ATP binding"/>
    <property type="evidence" value="ECO:0007669"/>
    <property type="project" value="UniProtKB-KW"/>
</dbReference>
<dbReference type="PANTHER" id="PTHR48103">
    <property type="entry name" value="MIDASIN-RELATED"/>
    <property type="match status" value="1"/>
</dbReference>
<dbReference type="KEGG" id="vg:55001943"/>
<name>A0A385EHL1_9CAUD</name>
<dbReference type="Pfam" id="PF07728">
    <property type="entry name" value="AAA_5"/>
    <property type="match status" value="1"/>
</dbReference>
<dbReference type="InterPro" id="IPR013615">
    <property type="entry name" value="CbbQ_C"/>
</dbReference>
<organism evidence="6 7">
    <name type="scientific">Synechococcus phage S-T4</name>
    <dbReference type="NCBI Taxonomy" id="2268578"/>
    <lineage>
        <taxon>Viruses</taxon>
        <taxon>Duplodnaviria</taxon>
        <taxon>Heunggongvirae</taxon>
        <taxon>Uroviricota</taxon>
        <taxon>Caudoviricetes</taxon>
        <taxon>Pantevenvirales</taxon>
        <taxon>Kyanoviridae</taxon>
        <taxon>Tamkungvirus</taxon>
        <taxon>Tamkungvirus ST4</taxon>
    </lineage>
</organism>
<dbReference type="Pfam" id="PF08406">
    <property type="entry name" value="CbbQ_C"/>
    <property type="match status" value="1"/>
</dbReference>
<reference evidence="7" key="1">
    <citation type="submission" date="2018-05" db="EMBL/GenBank/DDBJ databases">
        <authorList>
            <person name="You S."/>
        </authorList>
    </citation>
    <scope>NUCLEOTIDE SEQUENCE [LARGE SCALE GENOMIC DNA]</scope>
</reference>
<evidence type="ECO:0000313" key="7">
    <source>
        <dbReference type="Proteomes" id="UP000257648"/>
    </source>
</evidence>
<proteinExistence type="inferred from homology"/>
<accession>A0A385EHL1</accession>
<dbReference type="Gene3D" id="3.40.50.300">
    <property type="entry name" value="P-loop containing nucleotide triphosphate hydrolases"/>
    <property type="match status" value="1"/>
</dbReference>
<sequence length="357" mass="40189">MSMSPEYIITSLQNLYGSSVSSGDIRAWCAMNDCNYQTVTNKLTDYKVGRGKWNLTIQEKLEQTYQAPSVQPAVEQNLIPQKDDTFVQFGNFKDVKKIIQSRLFYPTFITGLSGNGKTFSVEQACAQLNRELIRVNITIETDEDDLIGGFRLVNGETVWHNGPVIEALERGAVLLLDEIDLASNKILCLQSILEGKGVFLKKIGKHVTAAPGFNVFATANTKGKGSDDGRFIGTNVLNEAFLERFPVTFEQFYPSPAIEQKILEGVSLDLGVEDRDFCKRLVDWGDIIRKTFYDGGVDEIISTRRLVHIIRAYSIFGDKAKAIQICLNRFDDETKQSFIELYDKVDADVEFQENEMV</sequence>
<dbReference type="InterPro" id="IPR011704">
    <property type="entry name" value="ATPase_dyneun-rel_AAA"/>
</dbReference>
<feature type="domain" description="ATPase dynein-related AAA" evidence="4">
    <location>
        <begin position="107"/>
        <end position="244"/>
    </location>
</feature>
<keyword evidence="7" id="KW-1185">Reference proteome</keyword>
<dbReference type="Proteomes" id="UP000257648">
    <property type="component" value="Segment"/>
</dbReference>
<dbReference type="SUPFAM" id="SSF52540">
    <property type="entry name" value="P-loop containing nucleoside triphosphate hydrolases"/>
    <property type="match status" value="1"/>
</dbReference>
<dbReference type="EMBL" id="MH412654">
    <property type="protein sequence ID" value="AXQ70562.1"/>
    <property type="molecule type" value="Genomic_DNA"/>
</dbReference>
<dbReference type="GO" id="GO:0016887">
    <property type="term" value="F:ATP hydrolysis activity"/>
    <property type="evidence" value="ECO:0007669"/>
    <property type="project" value="InterPro"/>
</dbReference>
<evidence type="ECO:0000259" key="4">
    <source>
        <dbReference type="Pfam" id="PF07728"/>
    </source>
</evidence>